<reference evidence="1 2" key="1">
    <citation type="submission" date="2023-08" db="EMBL/GenBank/DDBJ databases">
        <authorList>
            <person name="Palmer J.M."/>
        </authorList>
    </citation>
    <scope>NUCLEOTIDE SEQUENCE [LARGE SCALE GENOMIC DNA]</scope>
    <source>
        <strain evidence="1 2">TWF481</strain>
    </source>
</reference>
<accession>A0AAV9WKI1</accession>
<dbReference type="EMBL" id="JAVHJL010000002">
    <property type="protein sequence ID" value="KAK6509497.1"/>
    <property type="molecule type" value="Genomic_DNA"/>
</dbReference>
<dbReference type="AlphaFoldDB" id="A0AAV9WKI1"/>
<name>A0AAV9WKI1_9PEZI</name>
<gene>
    <name evidence="1" type="ORF">TWF481_004240</name>
</gene>
<organism evidence="1 2">
    <name type="scientific">Arthrobotrys musiformis</name>
    <dbReference type="NCBI Taxonomy" id="47236"/>
    <lineage>
        <taxon>Eukaryota</taxon>
        <taxon>Fungi</taxon>
        <taxon>Dikarya</taxon>
        <taxon>Ascomycota</taxon>
        <taxon>Pezizomycotina</taxon>
        <taxon>Orbiliomycetes</taxon>
        <taxon>Orbiliales</taxon>
        <taxon>Orbiliaceae</taxon>
        <taxon>Arthrobotrys</taxon>
    </lineage>
</organism>
<keyword evidence="2" id="KW-1185">Reference proteome</keyword>
<sequence length="402" mass="45868">MSAALVALLAVSQPTIQYLYLQKVSRDPELRSWVRNAFSYFSSLREFSWCGIRETDETGMAHNAVKASAASLQSFVTSLDLGCEWARACDSYTSNFILTGHGIRRYLENESYWSRESYQCFSKSQTIVLPSFVEYQSLGARIFPLPFSQIQRLYLTDVDYEGALDNLLLSFSGLLEINIVYRTKLPSKDSITHHGKTLKLLSLCSGTAPYKRRRRVPTYVPPDVWSTDYLAEIGSKCPKLVELGMCKFHNPQYSTEAMAFPRHHFKNLELLYISLPDLRDRYERIIRSCPRPYKGPYPLTYYSAWIVPGMQEYLNGYGPTGRYAGELVPSKRLKIVAFGVGNIEANASFRSDPLIRKVVYPDSTGEVVRLDPYDMLGVQDDGDLARWKLLRRYPLLIPTEGL</sequence>
<evidence type="ECO:0000313" key="1">
    <source>
        <dbReference type="EMBL" id="KAK6509497.1"/>
    </source>
</evidence>
<evidence type="ECO:0008006" key="3">
    <source>
        <dbReference type="Google" id="ProtNLM"/>
    </source>
</evidence>
<evidence type="ECO:0000313" key="2">
    <source>
        <dbReference type="Proteomes" id="UP001370758"/>
    </source>
</evidence>
<comment type="caution">
    <text evidence="1">The sequence shown here is derived from an EMBL/GenBank/DDBJ whole genome shotgun (WGS) entry which is preliminary data.</text>
</comment>
<dbReference type="Proteomes" id="UP001370758">
    <property type="component" value="Unassembled WGS sequence"/>
</dbReference>
<dbReference type="SUPFAM" id="SSF52047">
    <property type="entry name" value="RNI-like"/>
    <property type="match status" value="1"/>
</dbReference>
<protein>
    <recommendedName>
        <fullName evidence="3">F-box domain-containing protein</fullName>
    </recommendedName>
</protein>
<proteinExistence type="predicted"/>